<protein>
    <submittedName>
        <fullName evidence="1">Putative major capsid protein</fullName>
    </submittedName>
</protein>
<dbReference type="NCBIfam" id="TIGR04387">
    <property type="entry name" value="capsid_maj_N4"/>
    <property type="match status" value="1"/>
</dbReference>
<gene>
    <name evidence="1" type="ORF">TM448A00151_0020</name>
    <name evidence="2" type="ORF">TM448B00189_0034</name>
</gene>
<name>A0A6H1ZBL0_9ZZZZ</name>
<dbReference type="InterPro" id="IPR025267">
    <property type="entry name" value="ORF017-like"/>
</dbReference>
<accession>A0A6H1ZBL0</accession>
<dbReference type="EMBL" id="MT144596">
    <property type="protein sequence ID" value="QJH94141.1"/>
    <property type="molecule type" value="Genomic_DNA"/>
</dbReference>
<dbReference type="EMBL" id="MT143981">
    <property type="protein sequence ID" value="QJA44821.1"/>
    <property type="molecule type" value="Genomic_DNA"/>
</dbReference>
<dbReference type="Pfam" id="PF13252">
    <property type="entry name" value="Phage_capsid_3"/>
    <property type="match status" value="1"/>
</dbReference>
<evidence type="ECO:0000313" key="2">
    <source>
        <dbReference type="EMBL" id="QJH94141.1"/>
    </source>
</evidence>
<organism evidence="1">
    <name type="scientific">viral metagenome</name>
    <dbReference type="NCBI Taxonomy" id="1070528"/>
    <lineage>
        <taxon>unclassified sequences</taxon>
        <taxon>metagenomes</taxon>
        <taxon>organismal metagenomes</taxon>
    </lineage>
</organism>
<dbReference type="AlphaFoldDB" id="A0A6H1ZBL0"/>
<sequence length="339" mass="37491">MSNTGSISAMQPQVWQRNTLIDAIEELFFKQNGMMSANRTAPAPIFLKPDFKTKKGYKVTIPLVIKPSGEGTDGDAEQEGNEESLTTYSQDVQVNQKRNAIRLEGEMDEQKNALDMRTIAREALATWQSEIMCKEIFRKGGGITAYTFSNTPVAPSSTRVIYGGNATSDTDIDSADKITLSLLFKISNTIMTLTPKLRPIRFKGKDYYLMLIHPNQRYDLMQDDSYLTLQKDAGMRGLTNPLFSGADAVVDNLIIHTHNYVPTFSTWGATSALPGARALVMGAQAIIMALGKEGKWTEKSFDYENKWAICTGAIWGVQKAIFNSVDHAIVAVDTYATSL</sequence>
<proteinExistence type="predicted"/>
<evidence type="ECO:0000313" key="1">
    <source>
        <dbReference type="EMBL" id="QJA44821.1"/>
    </source>
</evidence>
<reference evidence="1" key="1">
    <citation type="submission" date="2020-03" db="EMBL/GenBank/DDBJ databases">
        <title>The deep terrestrial virosphere.</title>
        <authorList>
            <person name="Holmfeldt K."/>
            <person name="Nilsson E."/>
            <person name="Simone D."/>
            <person name="Lopez-Fernandez M."/>
            <person name="Wu X."/>
            <person name="de Brujin I."/>
            <person name="Lundin D."/>
            <person name="Andersson A."/>
            <person name="Bertilsson S."/>
            <person name="Dopson M."/>
        </authorList>
    </citation>
    <scope>NUCLEOTIDE SEQUENCE</scope>
    <source>
        <strain evidence="1">TM448A00151</strain>
        <strain evidence="2">TM448B00189</strain>
    </source>
</reference>